<dbReference type="PROSITE" id="PS50995">
    <property type="entry name" value="HTH_MARR_2"/>
    <property type="match status" value="1"/>
</dbReference>
<dbReference type="Gene3D" id="1.10.10.10">
    <property type="entry name" value="Winged helix-like DNA-binding domain superfamily/Winged helix DNA-binding domain"/>
    <property type="match status" value="1"/>
</dbReference>
<dbReference type="InterPro" id="IPR039422">
    <property type="entry name" value="MarR/SlyA-like"/>
</dbReference>
<organism evidence="2 3">
    <name type="scientific">Xanthobacter agilis</name>
    <dbReference type="NCBI Taxonomy" id="47492"/>
    <lineage>
        <taxon>Bacteria</taxon>
        <taxon>Pseudomonadati</taxon>
        <taxon>Pseudomonadota</taxon>
        <taxon>Alphaproteobacteria</taxon>
        <taxon>Hyphomicrobiales</taxon>
        <taxon>Xanthobacteraceae</taxon>
        <taxon>Xanthobacter</taxon>
    </lineage>
</organism>
<evidence type="ECO:0000313" key="2">
    <source>
        <dbReference type="EMBL" id="MDQ0505487.1"/>
    </source>
</evidence>
<dbReference type="Proteomes" id="UP001241747">
    <property type="component" value="Unassembled WGS sequence"/>
</dbReference>
<name>A0ABU0LEG7_XANAG</name>
<dbReference type="RefSeq" id="WP_237344049.1">
    <property type="nucleotide sequence ID" value="NZ_JABWGX010000002.1"/>
</dbReference>
<accession>A0ABU0LEG7</accession>
<sequence>MSDNPVPPAPFPPVGEGKRGTEGYLGYLLRQAATAYRQRVEKALADLGVTAPQFTVLTMLHAYPGLSGADLARTALVTPQTVSVILANLERAGLITRTPHAQHGRILMAALSPAGERLLALARARVHALDPVLKDDLSAPEEAVVRRWLARVAQMPG</sequence>
<dbReference type="InterPro" id="IPR036390">
    <property type="entry name" value="WH_DNA-bd_sf"/>
</dbReference>
<reference evidence="2 3" key="1">
    <citation type="submission" date="2023-07" db="EMBL/GenBank/DDBJ databases">
        <title>Genomic Encyclopedia of Type Strains, Phase IV (KMG-IV): sequencing the most valuable type-strain genomes for metagenomic binning, comparative biology and taxonomic classification.</title>
        <authorList>
            <person name="Goeker M."/>
        </authorList>
    </citation>
    <scope>NUCLEOTIDE SEQUENCE [LARGE SCALE GENOMIC DNA]</scope>
    <source>
        <strain evidence="2 3">DSM 3770</strain>
    </source>
</reference>
<dbReference type="GO" id="GO:0003677">
    <property type="term" value="F:DNA binding"/>
    <property type="evidence" value="ECO:0007669"/>
    <property type="project" value="UniProtKB-KW"/>
</dbReference>
<keyword evidence="2" id="KW-0238">DNA-binding</keyword>
<evidence type="ECO:0000313" key="3">
    <source>
        <dbReference type="Proteomes" id="UP001241747"/>
    </source>
</evidence>
<dbReference type="EMBL" id="JAUSVY010000004">
    <property type="protein sequence ID" value="MDQ0505487.1"/>
    <property type="molecule type" value="Genomic_DNA"/>
</dbReference>
<dbReference type="Pfam" id="PF12802">
    <property type="entry name" value="MarR_2"/>
    <property type="match status" value="1"/>
</dbReference>
<dbReference type="InterPro" id="IPR036388">
    <property type="entry name" value="WH-like_DNA-bd_sf"/>
</dbReference>
<dbReference type="SUPFAM" id="SSF46785">
    <property type="entry name" value="Winged helix' DNA-binding domain"/>
    <property type="match status" value="1"/>
</dbReference>
<dbReference type="InterPro" id="IPR000835">
    <property type="entry name" value="HTH_MarR-typ"/>
</dbReference>
<comment type="caution">
    <text evidence="2">The sequence shown here is derived from an EMBL/GenBank/DDBJ whole genome shotgun (WGS) entry which is preliminary data.</text>
</comment>
<dbReference type="PANTHER" id="PTHR33164:SF43">
    <property type="entry name" value="HTH-TYPE TRANSCRIPTIONAL REPRESSOR YETL"/>
    <property type="match status" value="1"/>
</dbReference>
<dbReference type="PANTHER" id="PTHR33164">
    <property type="entry name" value="TRANSCRIPTIONAL REGULATOR, MARR FAMILY"/>
    <property type="match status" value="1"/>
</dbReference>
<proteinExistence type="predicted"/>
<feature type="domain" description="HTH marR-type" evidence="1">
    <location>
        <begin position="22"/>
        <end position="154"/>
    </location>
</feature>
<keyword evidence="3" id="KW-1185">Reference proteome</keyword>
<gene>
    <name evidence="2" type="ORF">QOZ94_002283</name>
</gene>
<evidence type="ECO:0000259" key="1">
    <source>
        <dbReference type="PROSITE" id="PS50995"/>
    </source>
</evidence>
<dbReference type="SMART" id="SM00347">
    <property type="entry name" value="HTH_MARR"/>
    <property type="match status" value="1"/>
</dbReference>
<protein>
    <submittedName>
        <fullName evidence="2">DNA-binding MarR family transcriptional regulator</fullName>
    </submittedName>
</protein>